<accession>A0A6G6Y454</accession>
<keyword evidence="1" id="KW-0645">Protease</keyword>
<gene>
    <name evidence="1" type="ORF">G5C33_07830</name>
</gene>
<name>A0A6G6Y454_9SPHN</name>
<dbReference type="Proteomes" id="UP000501568">
    <property type="component" value="Chromosome"/>
</dbReference>
<dbReference type="EMBL" id="CP049109">
    <property type="protein sequence ID" value="QIG79712.1"/>
    <property type="molecule type" value="Genomic_DNA"/>
</dbReference>
<dbReference type="InterPro" id="IPR010321">
    <property type="entry name" value="DUF922"/>
</dbReference>
<evidence type="ECO:0000313" key="2">
    <source>
        <dbReference type="Proteomes" id="UP000501568"/>
    </source>
</evidence>
<sequence length="188" mass="20189">MLALATAAPVGWLAPHAAQDPSPLPAALANQPGISVAYYDVRGATARDIRSAINAVRPTEPHHATPVDAYADIRWYWRWPTSSGGCDLASAQVRMQVTVLLPRLENIDALPVPLQQRWRGYLEALGEHEAGHIAIARRSASAIRDAIAASDCRNANKAARSAAASIQLAQIAYDRETRHGKAQGATFP</sequence>
<dbReference type="GO" id="GO:0006508">
    <property type="term" value="P:proteolysis"/>
    <property type="evidence" value="ECO:0007669"/>
    <property type="project" value="UniProtKB-KW"/>
</dbReference>
<dbReference type="Pfam" id="PF06037">
    <property type="entry name" value="DUF922"/>
    <property type="match status" value="1"/>
</dbReference>
<reference evidence="1 2" key="1">
    <citation type="submission" date="2020-02" db="EMBL/GenBank/DDBJ databases">
        <authorList>
            <person name="Zheng R.K."/>
            <person name="Sun C.M."/>
        </authorList>
    </citation>
    <scope>NUCLEOTIDE SEQUENCE [LARGE SCALE GENOMIC DNA]</scope>
    <source>
        <strain evidence="2">zrk23</strain>
    </source>
</reference>
<dbReference type="KEGG" id="spzr:G5C33_07830"/>
<dbReference type="GO" id="GO:0008233">
    <property type="term" value="F:peptidase activity"/>
    <property type="evidence" value="ECO:0007669"/>
    <property type="project" value="UniProtKB-KW"/>
</dbReference>
<dbReference type="AlphaFoldDB" id="A0A6G6Y454"/>
<organism evidence="1 2">
    <name type="scientific">Stakelama tenebrarum</name>
    <dbReference type="NCBI Taxonomy" id="2711215"/>
    <lineage>
        <taxon>Bacteria</taxon>
        <taxon>Pseudomonadati</taxon>
        <taxon>Pseudomonadota</taxon>
        <taxon>Alphaproteobacteria</taxon>
        <taxon>Sphingomonadales</taxon>
        <taxon>Sphingomonadaceae</taxon>
        <taxon>Stakelama</taxon>
    </lineage>
</organism>
<proteinExistence type="predicted"/>
<dbReference type="RefSeq" id="WP_165326712.1">
    <property type="nucleotide sequence ID" value="NZ_CP049109.1"/>
</dbReference>
<evidence type="ECO:0000313" key="1">
    <source>
        <dbReference type="EMBL" id="QIG79712.1"/>
    </source>
</evidence>
<keyword evidence="2" id="KW-1185">Reference proteome</keyword>
<protein>
    <submittedName>
        <fullName evidence="1">DUF922 domain-containing Zn-dependent protease</fullName>
    </submittedName>
</protein>
<keyword evidence="1" id="KW-0378">Hydrolase</keyword>